<organism evidence="10 11">
    <name type="scientific">Streptomyces crystallinus</name>
    <dbReference type="NCBI Taxonomy" id="68191"/>
    <lineage>
        <taxon>Bacteria</taxon>
        <taxon>Bacillati</taxon>
        <taxon>Actinomycetota</taxon>
        <taxon>Actinomycetes</taxon>
        <taxon>Kitasatosporales</taxon>
        <taxon>Streptomycetaceae</taxon>
        <taxon>Streptomyces</taxon>
    </lineage>
</organism>
<dbReference type="EMBL" id="BAAACA010000019">
    <property type="protein sequence ID" value="GAA0603249.1"/>
    <property type="molecule type" value="Genomic_DNA"/>
</dbReference>
<protein>
    <submittedName>
        <fullName evidence="10">ABC transporter ATP-binding protein</fullName>
    </submittedName>
</protein>
<keyword evidence="5 7" id="KW-1133">Transmembrane helix</keyword>
<dbReference type="InterPro" id="IPR003593">
    <property type="entry name" value="AAA+_ATPase"/>
</dbReference>
<feature type="domain" description="ABC transmembrane type-1" evidence="9">
    <location>
        <begin position="39"/>
        <end position="303"/>
    </location>
</feature>
<keyword evidence="6 7" id="KW-0472">Membrane</keyword>
<keyword evidence="4 10" id="KW-0067">ATP-binding</keyword>
<evidence type="ECO:0000256" key="2">
    <source>
        <dbReference type="ARBA" id="ARBA00022692"/>
    </source>
</evidence>
<evidence type="ECO:0000256" key="7">
    <source>
        <dbReference type="SAM" id="Phobius"/>
    </source>
</evidence>
<reference evidence="11" key="1">
    <citation type="journal article" date="2019" name="Int. J. Syst. Evol. Microbiol.">
        <title>The Global Catalogue of Microorganisms (GCM) 10K type strain sequencing project: providing services to taxonomists for standard genome sequencing and annotation.</title>
        <authorList>
            <consortium name="The Broad Institute Genomics Platform"/>
            <consortium name="The Broad Institute Genome Sequencing Center for Infectious Disease"/>
            <person name="Wu L."/>
            <person name="Ma J."/>
        </authorList>
    </citation>
    <scope>NUCLEOTIDE SEQUENCE [LARGE SCALE GENOMIC DNA]</scope>
    <source>
        <strain evidence="11">JCM 5067</strain>
    </source>
</reference>
<proteinExistence type="predicted"/>
<evidence type="ECO:0000256" key="1">
    <source>
        <dbReference type="ARBA" id="ARBA00004651"/>
    </source>
</evidence>
<evidence type="ECO:0000256" key="3">
    <source>
        <dbReference type="ARBA" id="ARBA00022741"/>
    </source>
</evidence>
<dbReference type="RefSeq" id="WP_425543895.1">
    <property type="nucleotide sequence ID" value="NZ_BAAACA010000019.1"/>
</dbReference>
<feature type="transmembrane region" description="Helical" evidence="7">
    <location>
        <begin position="260"/>
        <end position="282"/>
    </location>
</feature>
<dbReference type="Gene3D" id="1.20.1560.10">
    <property type="entry name" value="ABC transporter type 1, transmembrane domain"/>
    <property type="match status" value="1"/>
</dbReference>
<keyword evidence="3" id="KW-0547">Nucleotide-binding</keyword>
<dbReference type="Pfam" id="PF00664">
    <property type="entry name" value="ABC_membrane"/>
    <property type="match status" value="1"/>
</dbReference>
<gene>
    <name evidence="10" type="ORF">GCM10010394_36070</name>
</gene>
<evidence type="ECO:0000313" key="11">
    <source>
        <dbReference type="Proteomes" id="UP001500668"/>
    </source>
</evidence>
<dbReference type="PANTHER" id="PTHR43394:SF1">
    <property type="entry name" value="ATP-BINDING CASSETTE SUB-FAMILY B MEMBER 10, MITOCHONDRIAL"/>
    <property type="match status" value="1"/>
</dbReference>
<dbReference type="SMART" id="SM00382">
    <property type="entry name" value="AAA"/>
    <property type="match status" value="1"/>
</dbReference>
<evidence type="ECO:0000256" key="6">
    <source>
        <dbReference type="ARBA" id="ARBA00023136"/>
    </source>
</evidence>
<sequence>MTRPRADLLSARGMRAPEGPLAPRPFLRETVRYGAAPAALVLLLTTALAGAGLALPWALGRTLDLLLGPDRAAAGPWLALCAALTGASVLLGALDGLVTATANARTTAWIRARVLGHVLAAGPRAALPEGDLVARLVGNAAQAGPVPATLAATLAAVLTPVGGLVALALTDGWTALALLAGMPVLALLLKVFVRKSGDVGAAYLRVQGEIAGRLGEAVEGARTIAAARSAERDEARILAPLPELSRQGHRMWRVTGRSTAQASALLPLLQLTVLAVAGLRLADGALSVGGMLAAWRYAVLATGTGVLVGQLNGLVRGRAAADRLAEALTPPVMAYGVRQLPDGPGALEFRSVSTGPLDDVDLYVPGGAVAAVVGRSGSGKSALAAVAGRLTDPDRGTVLVDGVPLPELSRQALRREVGHAFARPALLGTTIGGTIAFGVDEPGPREVRAAARAACADDFVRRLPLGYDTPCAEAPMSGGEAQRLGLARAFAHCGRLLILDDATSSLDSATEHRVSRALLDELTPGTRLIVAHRVTTAARADLVVWLDGGGVRALAPHDELWRLPEYRAVFAEETEAEEAR</sequence>
<dbReference type="Pfam" id="PF00005">
    <property type="entry name" value="ABC_tran"/>
    <property type="match status" value="1"/>
</dbReference>
<evidence type="ECO:0000259" key="8">
    <source>
        <dbReference type="PROSITE" id="PS50893"/>
    </source>
</evidence>
<dbReference type="PROSITE" id="PS50929">
    <property type="entry name" value="ABC_TM1F"/>
    <property type="match status" value="1"/>
</dbReference>
<dbReference type="SUPFAM" id="SSF52540">
    <property type="entry name" value="P-loop containing nucleoside triphosphate hydrolases"/>
    <property type="match status" value="1"/>
</dbReference>
<evidence type="ECO:0000256" key="5">
    <source>
        <dbReference type="ARBA" id="ARBA00022989"/>
    </source>
</evidence>
<dbReference type="InterPro" id="IPR036640">
    <property type="entry name" value="ABC1_TM_sf"/>
</dbReference>
<evidence type="ECO:0000259" key="9">
    <source>
        <dbReference type="PROSITE" id="PS50929"/>
    </source>
</evidence>
<dbReference type="PROSITE" id="PS00211">
    <property type="entry name" value="ABC_TRANSPORTER_1"/>
    <property type="match status" value="1"/>
</dbReference>
<dbReference type="Proteomes" id="UP001500668">
    <property type="component" value="Unassembled WGS sequence"/>
</dbReference>
<feature type="transmembrane region" description="Helical" evidence="7">
    <location>
        <begin position="77"/>
        <end position="98"/>
    </location>
</feature>
<comment type="subcellular location">
    <subcellularLocation>
        <location evidence="1">Cell membrane</location>
        <topology evidence="1">Multi-pass membrane protein</topology>
    </subcellularLocation>
</comment>
<feature type="transmembrane region" description="Helical" evidence="7">
    <location>
        <begin position="175"/>
        <end position="193"/>
    </location>
</feature>
<dbReference type="Gene3D" id="3.40.50.300">
    <property type="entry name" value="P-loop containing nucleotide triphosphate hydrolases"/>
    <property type="match status" value="1"/>
</dbReference>
<dbReference type="PANTHER" id="PTHR43394">
    <property type="entry name" value="ATP-DEPENDENT PERMEASE MDL1, MITOCHONDRIAL"/>
    <property type="match status" value="1"/>
</dbReference>
<dbReference type="SUPFAM" id="SSF90123">
    <property type="entry name" value="ABC transporter transmembrane region"/>
    <property type="match status" value="1"/>
</dbReference>
<evidence type="ECO:0000256" key="4">
    <source>
        <dbReference type="ARBA" id="ARBA00022840"/>
    </source>
</evidence>
<keyword evidence="2 7" id="KW-0812">Transmembrane</keyword>
<feature type="domain" description="ABC transporter" evidence="8">
    <location>
        <begin position="332"/>
        <end position="573"/>
    </location>
</feature>
<feature type="transmembrane region" description="Helical" evidence="7">
    <location>
        <begin position="148"/>
        <end position="169"/>
    </location>
</feature>
<evidence type="ECO:0000313" key="10">
    <source>
        <dbReference type="EMBL" id="GAA0603249.1"/>
    </source>
</evidence>
<dbReference type="InterPro" id="IPR027417">
    <property type="entry name" value="P-loop_NTPase"/>
</dbReference>
<dbReference type="InterPro" id="IPR039421">
    <property type="entry name" value="Type_1_exporter"/>
</dbReference>
<dbReference type="GO" id="GO:0005524">
    <property type="term" value="F:ATP binding"/>
    <property type="evidence" value="ECO:0007669"/>
    <property type="project" value="UniProtKB-KW"/>
</dbReference>
<dbReference type="PROSITE" id="PS50893">
    <property type="entry name" value="ABC_TRANSPORTER_2"/>
    <property type="match status" value="1"/>
</dbReference>
<comment type="caution">
    <text evidence="10">The sequence shown here is derived from an EMBL/GenBank/DDBJ whole genome shotgun (WGS) entry which is preliminary data.</text>
</comment>
<accession>A0ABP3R9L1</accession>
<feature type="transmembrane region" description="Helical" evidence="7">
    <location>
        <begin position="33"/>
        <end position="57"/>
    </location>
</feature>
<dbReference type="InterPro" id="IPR011527">
    <property type="entry name" value="ABC1_TM_dom"/>
</dbReference>
<dbReference type="InterPro" id="IPR003439">
    <property type="entry name" value="ABC_transporter-like_ATP-bd"/>
</dbReference>
<feature type="transmembrane region" description="Helical" evidence="7">
    <location>
        <begin position="294"/>
        <end position="315"/>
    </location>
</feature>
<dbReference type="InterPro" id="IPR017871">
    <property type="entry name" value="ABC_transporter-like_CS"/>
</dbReference>
<name>A0ABP3R9L1_9ACTN</name>
<keyword evidence="11" id="KW-1185">Reference proteome</keyword>